<evidence type="ECO:0000256" key="5">
    <source>
        <dbReference type="ARBA" id="ARBA00022502"/>
    </source>
</evidence>
<evidence type="ECO:0000313" key="19">
    <source>
        <dbReference type="Proteomes" id="UP000046393"/>
    </source>
</evidence>
<keyword evidence="13" id="KW-0863">Zinc-finger</keyword>
<dbReference type="SUPFAM" id="SSF54686">
    <property type="entry name" value="Ribosomal protein L16p/L10e"/>
    <property type="match status" value="1"/>
</dbReference>
<accession>A0A158R4X6</accession>
<dbReference type="STRING" id="451379.A0A158R4X6"/>
<dbReference type="AlphaFoldDB" id="A0A158R4X6"/>
<evidence type="ECO:0000256" key="7">
    <source>
        <dbReference type="ARBA" id="ARBA00022980"/>
    </source>
</evidence>
<evidence type="ECO:0000256" key="1">
    <source>
        <dbReference type="ARBA" id="ARBA00004123"/>
    </source>
</evidence>
<comment type="similarity">
    <text evidence="4">Belongs to the universal ribosomal protein uL16 family.</text>
</comment>
<comment type="similarity">
    <text evidence="3">Belongs to the PGAP2 family.</text>
</comment>
<keyword evidence="9" id="KW-0333">Golgi apparatus</keyword>
<dbReference type="GO" id="GO:0006412">
    <property type="term" value="P:translation"/>
    <property type="evidence" value="ECO:0007669"/>
    <property type="project" value="InterPro"/>
</dbReference>
<feature type="transmembrane region" description="Helical" evidence="15">
    <location>
        <begin position="236"/>
        <end position="256"/>
    </location>
</feature>
<dbReference type="Proteomes" id="UP000046393">
    <property type="component" value="Unplaced"/>
</dbReference>
<reference evidence="20" key="1">
    <citation type="submission" date="2016-04" db="UniProtKB">
        <authorList>
            <consortium name="WormBaseParasite"/>
        </authorList>
    </citation>
    <scope>IDENTIFICATION</scope>
</reference>
<organism evidence="19 20">
    <name type="scientific">Syphacia muris</name>
    <dbReference type="NCBI Taxonomy" id="451379"/>
    <lineage>
        <taxon>Eukaryota</taxon>
        <taxon>Metazoa</taxon>
        <taxon>Ecdysozoa</taxon>
        <taxon>Nematoda</taxon>
        <taxon>Chromadorea</taxon>
        <taxon>Rhabditida</taxon>
        <taxon>Spirurina</taxon>
        <taxon>Oxyuridomorpha</taxon>
        <taxon>Oxyuroidea</taxon>
        <taxon>Oxyuridae</taxon>
        <taxon>Syphacia</taxon>
    </lineage>
</organism>
<keyword evidence="13" id="KW-0862">Zinc</keyword>
<keyword evidence="11" id="KW-0539">Nucleus</keyword>
<keyword evidence="19" id="KW-1185">Reference proteome</keyword>
<dbReference type="PANTHER" id="PTHR12892:SF11">
    <property type="entry name" value="POST-GPI ATTACHMENT TO PROTEINS FACTOR 2"/>
    <property type="match status" value="1"/>
</dbReference>
<feature type="domain" description="Cell growth-regulating nucleolar protein-like winged helix" evidence="18">
    <location>
        <begin position="592"/>
        <end position="663"/>
    </location>
</feature>
<dbReference type="PANTHER" id="PTHR12892">
    <property type="entry name" value="FGF RECEPTOR ACTIVATING PROTEIN 1"/>
    <property type="match status" value="1"/>
</dbReference>
<evidence type="ECO:0000313" key="20">
    <source>
        <dbReference type="WBParaSite" id="SMUV_0000480301-mRNA-1"/>
    </source>
</evidence>
<dbReference type="InterPro" id="IPR014898">
    <property type="entry name" value="Znf_C2H2_LYAR"/>
</dbReference>
<proteinExistence type="inferred from homology"/>
<keyword evidence="13" id="KW-0479">Metal-binding</keyword>
<dbReference type="InterPro" id="IPR058719">
    <property type="entry name" value="WHD_LYAR"/>
</dbReference>
<keyword evidence="8 15" id="KW-1133">Transmembrane helix</keyword>
<feature type="transmembrane region" description="Helical" evidence="15">
    <location>
        <begin position="350"/>
        <end position="368"/>
    </location>
</feature>
<name>A0A158R4X6_9BILA</name>
<dbReference type="GO" id="GO:0005840">
    <property type="term" value="C:ribosome"/>
    <property type="evidence" value="ECO:0007669"/>
    <property type="project" value="UniProtKB-KW"/>
</dbReference>
<dbReference type="GO" id="GO:0000139">
    <property type="term" value="C:Golgi membrane"/>
    <property type="evidence" value="ECO:0007669"/>
    <property type="project" value="UniProtKB-SubCell"/>
</dbReference>
<sequence length="666" mass="76328">MLVLNKYLLTFCRGFKRYHFPVTFEKVVFPPNGEYKLPKMPPEPTYAAEKGEKKFKTTKRMIEGRGVEEVHTELIHKQYGLVAIYGGFISSADFNFIEERVNKNLLKNQFAIWRVPAPWLPRTKKGQGVRLGGGKGPIHMYYTPVRANRIILEVGGFITEIEARSFLMYLSERFKFPVEFVSEEILAERRKEENRIISENTNKFNWEMSSTSTHCGVENWLPSISAAVASYSPERYIWRLFIAVHAAPRFIMAFAYRNLLLNSPMREYWTTHGWFPIVCTIGCLINLAENFFLLLLTSVSSTEDHSLHKLAFSGFAICAIVYMFVATTLYHYSGCRRASTVGEKSYQYKVFSCLLSVLSLLAALYFFYRHNTYCEPGVYTLFALSEFPTYSCIDCNKVFTSTSYTEHVKCISEDQKYGGKSYVAKENKGEVKQNRWIEQVERAINAVKDPSLKSLLQQIRGYNNIPRKEAKFINFLQNSTHIRNRDLCLQAWNCISNEAKKMMEEEAEKESQLAATVPAEDKAEGSKQRQNCNDSNNDASITTKKQSDNVSNNSNEKSTLSKKASDLPFFIVACILLPITKNFMLYDAKTAPKFKWRKAIKRVLKTTSDGKMPVKKLRKAVFAMREESYNGNSVEVDKEQMKQVFAQKLAVCGVTVKDKIAQLPVQ</sequence>
<dbReference type="InterPro" id="IPR016180">
    <property type="entry name" value="Ribosomal_uL16_dom"/>
</dbReference>
<feature type="compositionally biased region" description="Polar residues" evidence="14">
    <location>
        <begin position="528"/>
        <end position="559"/>
    </location>
</feature>
<dbReference type="Pfam" id="PF10277">
    <property type="entry name" value="Frag1"/>
    <property type="match status" value="1"/>
</dbReference>
<keyword evidence="12" id="KW-0687">Ribonucleoprotein</keyword>
<evidence type="ECO:0000259" key="17">
    <source>
        <dbReference type="Pfam" id="PF10277"/>
    </source>
</evidence>
<dbReference type="GO" id="GO:0005789">
    <property type="term" value="C:endoplasmic reticulum membrane"/>
    <property type="evidence" value="ECO:0007669"/>
    <property type="project" value="TreeGrafter"/>
</dbReference>
<dbReference type="CDD" id="cd01433">
    <property type="entry name" value="Ribosomal_L16_L10e"/>
    <property type="match status" value="1"/>
</dbReference>
<evidence type="ECO:0000256" key="15">
    <source>
        <dbReference type="SAM" id="Phobius"/>
    </source>
</evidence>
<dbReference type="GO" id="GO:0006506">
    <property type="term" value="P:GPI anchor biosynthetic process"/>
    <property type="evidence" value="ECO:0007669"/>
    <property type="project" value="UniProtKB-KW"/>
</dbReference>
<keyword evidence="5" id="KW-0337">GPI-anchor biosynthesis</keyword>
<evidence type="ECO:0000256" key="9">
    <source>
        <dbReference type="ARBA" id="ARBA00023034"/>
    </source>
</evidence>
<dbReference type="PROSITE" id="PS51804">
    <property type="entry name" value="ZF_C2HC_LYAR"/>
    <property type="match status" value="1"/>
</dbReference>
<dbReference type="WBParaSite" id="SMUV_0000480301-mRNA-1">
    <property type="protein sequence ID" value="SMUV_0000480301-mRNA-1"/>
    <property type="gene ID" value="SMUV_0000480301"/>
</dbReference>
<dbReference type="Gene3D" id="3.90.1170.10">
    <property type="entry name" value="Ribosomal protein L10e/L16"/>
    <property type="match status" value="1"/>
</dbReference>
<feature type="region of interest" description="Disordered" evidence="14">
    <location>
        <begin position="505"/>
        <end position="559"/>
    </location>
</feature>
<evidence type="ECO:0000256" key="4">
    <source>
        <dbReference type="ARBA" id="ARBA00008931"/>
    </source>
</evidence>
<feature type="transmembrane region" description="Helical" evidence="15">
    <location>
        <begin position="277"/>
        <end position="298"/>
    </location>
</feature>
<dbReference type="InterPro" id="IPR036236">
    <property type="entry name" value="Znf_C2H2_sf"/>
</dbReference>
<feature type="domain" description="CWH43-like N-terminal" evidence="17">
    <location>
        <begin position="210"/>
        <end position="387"/>
    </location>
</feature>
<comment type="subcellular location">
    <subcellularLocation>
        <location evidence="2">Golgi apparatus membrane</location>
        <topology evidence="2">Multi-pass membrane protein</topology>
    </subcellularLocation>
    <subcellularLocation>
        <location evidence="1">Nucleus</location>
    </subcellularLocation>
</comment>
<evidence type="ECO:0000259" key="16">
    <source>
        <dbReference type="Pfam" id="PF08790"/>
    </source>
</evidence>
<evidence type="ECO:0000259" key="18">
    <source>
        <dbReference type="Pfam" id="PF25879"/>
    </source>
</evidence>
<dbReference type="InterPro" id="IPR047873">
    <property type="entry name" value="Ribosomal_uL16"/>
</dbReference>
<keyword evidence="7" id="KW-0689">Ribosomal protein</keyword>
<evidence type="ECO:0000256" key="2">
    <source>
        <dbReference type="ARBA" id="ARBA00004653"/>
    </source>
</evidence>
<evidence type="ECO:0000256" key="8">
    <source>
        <dbReference type="ARBA" id="ARBA00022989"/>
    </source>
</evidence>
<feature type="transmembrane region" description="Helical" evidence="15">
    <location>
        <begin position="310"/>
        <end position="330"/>
    </location>
</feature>
<dbReference type="InterPro" id="IPR039545">
    <property type="entry name" value="PGAP2"/>
</dbReference>
<dbReference type="InterPro" id="IPR036920">
    <property type="entry name" value="Ribosomal_uL16_sf"/>
</dbReference>
<dbReference type="Pfam" id="PF25879">
    <property type="entry name" value="WHD_LYAR"/>
    <property type="match status" value="1"/>
</dbReference>
<dbReference type="Pfam" id="PF08790">
    <property type="entry name" value="zf-LYAR"/>
    <property type="match status" value="1"/>
</dbReference>
<dbReference type="InterPro" id="IPR019402">
    <property type="entry name" value="CWH43_N"/>
</dbReference>
<evidence type="ECO:0000256" key="13">
    <source>
        <dbReference type="PROSITE-ProRule" id="PRU01145"/>
    </source>
</evidence>
<dbReference type="SUPFAM" id="SSF57667">
    <property type="entry name" value="beta-beta-alpha zinc fingers"/>
    <property type="match status" value="1"/>
</dbReference>
<dbReference type="GO" id="GO:0008270">
    <property type="term" value="F:zinc ion binding"/>
    <property type="evidence" value="ECO:0007669"/>
    <property type="project" value="UniProtKB-KW"/>
</dbReference>
<keyword evidence="6 15" id="KW-0812">Transmembrane</keyword>
<keyword evidence="10 15" id="KW-0472">Membrane</keyword>
<evidence type="ECO:0000256" key="11">
    <source>
        <dbReference type="ARBA" id="ARBA00023242"/>
    </source>
</evidence>
<evidence type="ECO:0000256" key="14">
    <source>
        <dbReference type="SAM" id="MobiDB-lite"/>
    </source>
</evidence>
<dbReference type="Pfam" id="PF00252">
    <property type="entry name" value="Ribosomal_L16"/>
    <property type="match status" value="1"/>
</dbReference>
<dbReference type="GO" id="GO:1990904">
    <property type="term" value="C:ribonucleoprotein complex"/>
    <property type="evidence" value="ECO:0007669"/>
    <property type="project" value="UniProtKB-KW"/>
</dbReference>
<dbReference type="GO" id="GO:0003735">
    <property type="term" value="F:structural constituent of ribosome"/>
    <property type="evidence" value="ECO:0007669"/>
    <property type="project" value="InterPro"/>
</dbReference>
<evidence type="ECO:0000256" key="12">
    <source>
        <dbReference type="ARBA" id="ARBA00023274"/>
    </source>
</evidence>
<evidence type="ECO:0000256" key="10">
    <source>
        <dbReference type="ARBA" id="ARBA00023136"/>
    </source>
</evidence>
<evidence type="ECO:0000256" key="3">
    <source>
        <dbReference type="ARBA" id="ARBA00007414"/>
    </source>
</evidence>
<feature type="domain" description="Zinc finger C2H2 LYAR-type" evidence="16">
    <location>
        <begin position="390"/>
        <end position="417"/>
    </location>
</feature>
<protein>
    <submittedName>
        <fullName evidence="20">39S ribosomal protein L16, mitochondrial</fullName>
    </submittedName>
</protein>
<evidence type="ECO:0000256" key="6">
    <source>
        <dbReference type="ARBA" id="ARBA00022692"/>
    </source>
</evidence>